<organism evidence="1 2">
    <name type="scientific">Mesorhizobium loti R88b</name>
    <dbReference type="NCBI Taxonomy" id="935548"/>
    <lineage>
        <taxon>Bacteria</taxon>
        <taxon>Pseudomonadati</taxon>
        <taxon>Pseudomonadota</taxon>
        <taxon>Alphaproteobacteria</taxon>
        <taxon>Hyphomicrobiales</taxon>
        <taxon>Phyllobacteriaceae</taxon>
        <taxon>Mesorhizobium</taxon>
    </lineage>
</organism>
<proteinExistence type="predicted"/>
<dbReference type="Proteomes" id="UP000503017">
    <property type="component" value="Chromosome"/>
</dbReference>
<sequence>MSENIVAISVSDGPDLQLFGFLPQHLRRLLASLAAATLRNGWRVGYGGDLRRDGFTRSLLADMGAAFGRGEIGGEQQAAVVHFFALSSWREMSPQAILNHLTDKELGPADAPIAPVVETRFLMPPADMSAIPQNGGALGIVVRDGELRSARQGERLGESQFFSLLENAAATRIEPAPALTAMRREMASACPLRIQFSGKIDGYAGEKPGLLEEAIEQIRAGGIVMPLGAFGGAAREIAIALRLLDAERTRYQKYGRNYEQSFEELEGLAQRHHSQAEILWPNLVEAAGLGTPHRIVFNLNAVLAKMRQPAAMPG</sequence>
<accession>A0A6M7WWX5</accession>
<protein>
    <submittedName>
        <fullName evidence="1">Uncharacterized protein</fullName>
    </submittedName>
</protein>
<name>A0A6M7WWX5_RHILI</name>
<reference evidence="1 2" key="1">
    <citation type="submission" date="2018-10" db="EMBL/GenBank/DDBJ databases">
        <authorList>
            <person name="Perry B.J."/>
            <person name="Sullivan J.T."/>
            <person name="Murphy R.J.T."/>
            <person name="Ramsay J.P."/>
            <person name="Ronson C.W."/>
        </authorList>
    </citation>
    <scope>NUCLEOTIDE SEQUENCE [LARGE SCALE GENOMIC DNA]</scope>
    <source>
        <strain evidence="1 2">R88b</strain>
    </source>
</reference>
<dbReference type="InterPro" id="IPR041160">
    <property type="entry name" value="LD_cluster2"/>
</dbReference>
<dbReference type="EMBL" id="CP033367">
    <property type="protein sequence ID" value="QKD05129.1"/>
    <property type="molecule type" value="Genomic_DNA"/>
</dbReference>
<evidence type="ECO:0000313" key="1">
    <source>
        <dbReference type="EMBL" id="QKD05129.1"/>
    </source>
</evidence>
<dbReference type="RefSeq" id="WP_027033903.1">
    <property type="nucleotide sequence ID" value="NZ_CP033367.1"/>
</dbReference>
<dbReference type="Pfam" id="PF18163">
    <property type="entry name" value="LD_cluster2"/>
    <property type="match status" value="2"/>
</dbReference>
<gene>
    <name evidence="1" type="ORF">EB235_29625</name>
</gene>
<evidence type="ECO:0000313" key="2">
    <source>
        <dbReference type="Proteomes" id="UP000503017"/>
    </source>
</evidence>
<dbReference type="AlphaFoldDB" id="A0A6M7WWX5"/>